<keyword evidence="3" id="KW-1185">Reference proteome</keyword>
<dbReference type="EMBL" id="JACGCM010001761">
    <property type="protein sequence ID" value="KAF6150102.1"/>
    <property type="molecule type" value="Genomic_DNA"/>
</dbReference>
<sequence>MADQTSDGSRHGRKNRFGGQEQADEEILKDVIAPGDWGLQVNPDEVENAHDDPLHTSEGVWDEDVEMSQANIKEKSIKPSDAELEDMQIQFTIRINDLHRHLDNKLPDVLYD</sequence>
<gene>
    <name evidence="2" type="ORF">GIB67_035712</name>
</gene>
<dbReference type="Proteomes" id="UP000541444">
    <property type="component" value="Unassembled WGS sequence"/>
</dbReference>
<feature type="region of interest" description="Disordered" evidence="1">
    <location>
        <begin position="1"/>
        <end position="59"/>
    </location>
</feature>
<dbReference type="AlphaFoldDB" id="A0A7J7M5J0"/>
<evidence type="ECO:0000256" key="1">
    <source>
        <dbReference type="SAM" id="MobiDB-lite"/>
    </source>
</evidence>
<organism evidence="2 3">
    <name type="scientific">Kingdonia uniflora</name>
    <dbReference type="NCBI Taxonomy" id="39325"/>
    <lineage>
        <taxon>Eukaryota</taxon>
        <taxon>Viridiplantae</taxon>
        <taxon>Streptophyta</taxon>
        <taxon>Embryophyta</taxon>
        <taxon>Tracheophyta</taxon>
        <taxon>Spermatophyta</taxon>
        <taxon>Magnoliopsida</taxon>
        <taxon>Ranunculales</taxon>
        <taxon>Circaeasteraceae</taxon>
        <taxon>Kingdonia</taxon>
    </lineage>
</organism>
<comment type="caution">
    <text evidence="2">The sequence shown here is derived from an EMBL/GenBank/DDBJ whole genome shotgun (WGS) entry which is preliminary data.</text>
</comment>
<proteinExistence type="predicted"/>
<name>A0A7J7M5J0_9MAGN</name>
<reference evidence="2 3" key="1">
    <citation type="journal article" date="2020" name="IScience">
        <title>Genome Sequencing of the Endangered Kingdonia uniflora (Circaeasteraceae, Ranunculales) Reveals Potential Mechanisms of Evolutionary Specialization.</title>
        <authorList>
            <person name="Sun Y."/>
            <person name="Deng T."/>
            <person name="Zhang A."/>
            <person name="Moore M.J."/>
            <person name="Landis J.B."/>
            <person name="Lin N."/>
            <person name="Zhang H."/>
            <person name="Zhang X."/>
            <person name="Huang J."/>
            <person name="Zhang X."/>
            <person name="Sun H."/>
            <person name="Wang H."/>
        </authorList>
    </citation>
    <scope>NUCLEOTIDE SEQUENCE [LARGE SCALE GENOMIC DNA]</scope>
    <source>
        <strain evidence="2">TB1705</strain>
        <tissue evidence="2">Leaf</tissue>
    </source>
</reference>
<evidence type="ECO:0000313" key="2">
    <source>
        <dbReference type="EMBL" id="KAF6150102.1"/>
    </source>
</evidence>
<protein>
    <submittedName>
        <fullName evidence="2">Uncharacterized protein</fullName>
    </submittedName>
</protein>
<accession>A0A7J7M5J0</accession>
<evidence type="ECO:0000313" key="3">
    <source>
        <dbReference type="Proteomes" id="UP000541444"/>
    </source>
</evidence>